<accession>A0A642UWI6</accession>
<evidence type="ECO:0000313" key="1">
    <source>
        <dbReference type="EMBL" id="KAA8906777.1"/>
    </source>
</evidence>
<keyword evidence="2" id="KW-1185">Reference proteome</keyword>
<organism evidence="1 2">
    <name type="scientific">Diutina rugosa</name>
    <name type="common">Yeast</name>
    <name type="synonym">Candida rugosa</name>
    <dbReference type="NCBI Taxonomy" id="5481"/>
    <lineage>
        <taxon>Eukaryota</taxon>
        <taxon>Fungi</taxon>
        <taxon>Dikarya</taxon>
        <taxon>Ascomycota</taxon>
        <taxon>Saccharomycotina</taxon>
        <taxon>Pichiomycetes</taxon>
        <taxon>Debaryomycetaceae</taxon>
        <taxon>Diutina</taxon>
    </lineage>
</organism>
<gene>
    <name evidence="1" type="ORF">DIURU_000938</name>
</gene>
<dbReference type="OMA" id="HEASHNK"/>
<evidence type="ECO:0000313" key="2">
    <source>
        <dbReference type="Proteomes" id="UP000449547"/>
    </source>
</evidence>
<comment type="caution">
    <text evidence="1">The sequence shown here is derived from an EMBL/GenBank/DDBJ whole genome shotgun (WGS) entry which is preliminary data.</text>
</comment>
<dbReference type="AlphaFoldDB" id="A0A642UWI6"/>
<dbReference type="Proteomes" id="UP000449547">
    <property type="component" value="Unassembled WGS sequence"/>
</dbReference>
<proteinExistence type="predicted"/>
<protein>
    <submittedName>
        <fullName evidence="1">Uncharacterized protein</fullName>
    </submittedName>
</protein>
<dbReference type="RefSeq" id="XP_034014291.1">
    <property type="nucleotide sequence ID" value="XM_034159241.1"/>
</dbReference>
<sequence>MLSQLKTQPKRLHRVVTLIEGDVPSVDYHTSGDDEFYTIHHPQAVTEWIGSLIKSTPTVSATTVIVVHQDFKSTIRHLQTIYKFASSRDAGEVNLPLSCKLYLIINQRLLEPDVLSPQSVGTQQFLRLMAMEHGASVVVVDDVERWVVARTDQLLATLSKVTEAKPILEIAGDSWEVDVTAKASDDTGIPAYISLYIPAAWDTINRVLLPAKSVIFSNDDQYLVTSETQCSQFATNYKALFKDEADTAALATVLTEIGYPPSTDKKTTAPPEIMTLEQIYKELGASNDITD</sequence>
<reference evidence="1 2" key="1">
    <citation type="submission" date="2019-07" db="EMBL/GenBank/DDBJ databases">
        <title>Genome assembly of two rare yeast pathogens: Diutina rugosa and Trichomonascus ciferrii.</title>
        <authorList>
            <person name="Mixao V."/>
            <person name="Saus E."/>
            <person name="Hansen A."/>
            <person name="Lass-Flor C."/>
            <person name="Gabaldon T."/>
        </authorList>
    </citation>
    <scope>NUCLEOTIDE SEQUENCE [LARGE SCALE GENOMIC DNA]</scope>
    <source>
        <strain evidence="1 2">CBS 613</strain>
    </source>
</reference>
<dbReference type="VEuPathDB" id="FungiDB:DIURU_000938"/>
<dbReference type="GeneID" id="54779591"/>
<dbReference type="EMBL" id="SWFT01000031">
    <property type="protein sequence ID" value="KAA8906777.1"/>
    <property type="molecule type" value="Genomic_DNA"/>
</dbReference>
<name>A0A642UWI6_DIURU</name>